<feature type="transmembrane region" description="Helical" evidence="6">
    <location>
        <begin position="374"/>
        <end position="396"/>
    </location>
</feature>
<feature type="transmembrane region" description="Helical" evidence="6">
    <location>
        <begin position="505"/>
        <end position="524"/>
    </location>
</feature>
<feature type="transmembrane region" description="Helical" evidence="6">
    <location>
        <begin position="443"/>
        <end position="462"/>
    </location>
</feature>
<feature type="transmembrane region" description="Helical" evidence="6">
    <location>
        <begin position="20"/>
        <end position="39"/>
    </location>
</feature>
<keyword evidence="7" id="KW-0131">Cell cycle</keyword>
<keyword evidence="5 6" id="KW-0472">Membrane</keyword>
<dbReference type="PANTHER" id="PTHR30250">
    <property type="entry name" value="PST FAMILY PREDICTED COLANIC ACID TRANSPORTER"/>
    <property type="match status" value="1"/>
</dbReference>
<dbReference type="PIRSF" id="PIRSF038958">
    <property type="entry name" value="PG_synth_SpoVB"/>
    <property type="match status" value="1"/>
</dbReference>
<proteinExistence type="predicted"/>
<evidence type="ECO:0000256" key="3">
    <source>
        <dbReference type="ARBA" id="ARBA00022692"/>
    </source>
</evidence>
<dbReference type="GO" id="GO:0051301">
    <property type="term" value="P:cell division"/>
    <property type="evidence" value="ECO:0007669"/>
    <property type="project" value="UniProtKB-KW"/>
</dbReference>
<evidence type="ECO:0000256" key="1">
    <source>
        <dbReference type="ARBA" id="ARBA00004651"/>
    </source>
</evidence>
<feature type="transmembrane region" description="Helical" evidence="6">
    <location>
        <begin position="408"/>
        <end position="431"/>
    </location>
</feature>
<name>A0A1C6I357_9FIRM</name>
<accession>A0A1C6I357</accession>
<dbReference type="EMBL" id="FMHG01000001">
    <property type="protein sequence ID" value="SCJ64008.1"/>
    <property type="molecule type" value="Genomic_DNA"/>
</dbReference>
<evidence type="ECO:0000256" key="6">
    <source>
        <dbReference type="SAM" id="Phobius"/>
    </source>
</evidence>
<dbReference type="InterPro" id="IPR024923">
    <property type="entry name" value="PG_synth_SpoVB"/>
</dbReference>
<feature type="transmembrane region" description="Helical" evidence="6">
    <location>
        <begin position="339"/>
        <end position="362"/>
    </location>
</feature>
<reference evidence="7" key="1">
    <citation type="submission" date="2015-09" db="EMBL/GenBank/DDBJ databases">
        <authorList>
            <consortium name="Pathogen Informatics"/>
        </authorList>
    </citation>
    <scope>NUCLEOTIDE SEQUENCE</scope>
    <source>
        <strain evidence="7">2789STDY5834896</strain>
    </source>
</reference>
<keyword evidence="2" id="KW-1003">Cell membrane</keyword>
<keyword evidence="4 6" id="KW-1133">Transmembrane helix</keyword>
<evidence type="ECO:0000256" key="2">
    <source>
        <dbReference type="ARBA" id="ARBA00022475"/>
    </source>
</evidence>
<feature type="transmembrane region" description="Helical" evidence="6">
    <location>
        <begin position="213"/>
        <end position="237"/>
    </location>
</feature>
<feature type="transmembrane region" description="Helical" evidence="6">
    <location>
        <begin position="59"/>
        <end position="79"/>
    </location>
</feature>
<dbReference type="InterPro" id="IPR002797">
    <property type="entry name" value="Polysacc_synth"/>
</dbReference>
<dbReference type="AlphaFoldDB" id="A0A1C6I357"/>
<protein>
    <submittedName>
        <fullName evidence="7">Probable cell division protein ytgP</fullName>
    </submittedName>
</protein>
<feature type="transmembrane region" description="Helical" evidence="6">
    <location>
        <begin position="100"/>
        <end position="117"/>
    </location>
</feature>
<organism evidence="7">
    <name type="scientific">uncultured Anaerotruncus sp</name>
    <dbReference type="NCBI Taxonomy" id="905011"/>
    <lineage>
        <taxon>Bacteria</taxon>
        <taxon>Bacillati</taxon>
        <taxon>Bacillota</taxon>
        <taxon>Clostridia</taxon>
        <taxon>Eubacteriales</taxon>
        <taxon>Oscillospiraceae</taxon>
        <taxon>Anaerotruncus</taxon>
        <taxon>environmental samples</taxon>
    </lineage>
</organism>
<comment type="subcellular location">
    <subcellularLocation>
        <location evidence="1">Cell membrane</location>
        <topology evidence="1">Multi-pass membrane protein</topology>
    </subcellularLocation>
</comment>
<dbReference type="Pfam" id="PF01943">
    <property type="entry name" value="Polysacc_synt"/>
    <property type="match status" value="1"/>
</dbReference>
<feature type="transmembrane region" description="Helical" evidence="6">
    <location>
        <begin position="530"/>
        <end position="553"/>
    </location>
</feature>
<evidence type="ECO:0000256" key="4">
    <source>
        <dbReference type="ARBA" id="ARBA00022989"/>
    </source>
</evidence>
<dbReference type="CDD" id="cd13124">
    <property type="entry name" value="MATE_SpoVB_like"/>
    <property type="match status" value="1"/>
</dbReference>
<dbReference type="PANTHER" id="PTHR30250:SF21">
    <property type="entry name" value="LIPID II FLIPPASE MURJ"/>
    <property type="match status" value="1"/>
</dbReference>
<feature type="transmembrane region" description="Helical" evidence="6">
    <location>
        <begin position="129"/>
        <end position="153"/>
    </location>
</feature>
<evidence type="ECO:0000256" key="5">
    <source>
        <dbReference type="ARBA" id="ARBA00023136"/>
    </source>
</evidence>
<dbReference type="InterPro" id="IPR050833">
    <property type="entry name" value="Poly_Biosynth_Transport"/>
</dbReference>
<keyword evidence="7" id="KW-0132">Cell division</keyword>
<feature type="transmembrane region" description="Helical" evidence="6">
    <location>
        <begin position="174"/>
        <end position="193"/>
    </location>
</feature>
<dbReference type="GO" id="GO:0005886">
    <property type="term" value="C:plasma membrane"/>
    <property type="evidence" value="ECO:0007669"/>
    <property type="project" value="UniProtKB-SubCell"/>
</dbReference>
<feature type="transmembrane region" description="Helical" evidence="6">
    <location>
        <begin position="468"/>
        <end position="493"/>
    </location>
</feature>
<evidence type="ECO:0000313" key="7">
    <source>
        <dbReference type="EMBL" id="SCJ64008.1"/>
    </source>
</evidence>
<gene>
    <name evidence="7" type="primary">ytgP</name>
    <name evidence="7" type="ORF">SAMEA3545359_01194</name>
</gene>
<keyword evidence="3 6" id="KW-0812">Transmembrane</keyword>
<sequence length="596" mass="62195">MGRGPDFVERAAKQSFIQGAVILTGSTLLVKAIGALFKVPLMNILGGTGMAYFMTAYEVFNPIYALSVAGFPAAVSRLVSEYTARGRQRDARRTLKIASALFLAVGAVGFALLYFGGKVFCRAVGNPDAALAVQMLSPALVFGCLSAAVRGYYQGCQNMVPTAISQVVEAVAKLVLGIALSYGTFVWAMEGYARTGLVFGRAAASAAQAKQLALPYAAAGAVLGVALSTGVSMLYLFCQHKFGRHALPVKSAQGSARPASARHIARRLVQIALPICLGSFATSLTSVIDLFSVMNALERAAGRGADIICAMYGLQMSAADLPTFLYGCYTGMATTLYNLVPALTTTFGVSALPAVTAAYVGGDRRQLAQNAQSVFRVSAMMAVPAGLGIAAMARPILHLLYGGRQQEIAAVAPTLTVLGAAAVLLAFTTPVYSMLQAIGRADLPLKLMVVGGAIKLACNLVLVRDPRYNLLGASFGTLCCYLFIVIGAVALFLRQVGAPVHFWRAVLGPAFSGLICAVSARTAYSLLCHVFVSNISCVLGIAVGCGCYLLALLGTGSVQEEDLLALPGGQKLAAKLHRWGLLGSASKRAAHRPKAV</sequence>
<feature type="transmembrane region" description="Helical" evidence="6">
    <location>
        <begin position="268"/>
        <end position="288"/>
    </location>
</feature>